<keyword evidence="3" id="KW-1185">Reference proteome</keyword>
<sequence length="1553" mass="171198">MLDPTSSTSDLKHALAAQFASRPTLRDVASTQIISALIEQYPLIASTQPQLTSAHALQVMQPNEAGGFDTVGLVDLVLDALRCNTPLAFASAGELQPYLSLEPPQYLYVNPDSQAGETNDRVSLDALKAPLNDLLRLLPSYFCQAQTDYWAADSGGGVSRDVWLQQALRLELLRNLPLQGLEEPEQQAVRGLIRGGKSTPDVAVIEVHLKRGSTEQIIRLPDLLIEAQLDERSLTLWCAPSSVARAFDSIQAFGQALAESLALRYRFEDLTWNRYELAADPFATQVALMLESSLAAVADVRLGMVPSTDALEQVFAGLTDPARWLFEGYAEPRGEQLQLPPGLVRMSAHTSFAYRAGLIELGLAQADAAGKTPLDDVLDLTSYTRQKLREQMLEDYPDDANYFADDLELTLTLANGNPGGAGAGVGGGTVQHITRSLTEFAIGNLSSLGNAVVTAVSHKQNQLIMDWMNPAYVKTLVQTVDIGGSYPGYVDEKLKDAANNPGQVERYASQWRISLLFSALSARLGGSLSEKGLLALVDYCRGYLAVDEPAVKLLPLAFNRAGAEGTVDTVTGMYVLSAVEAETVILYRPLYGHGAIREFASFEAMMQAIREASSLQDSVVDWLPTQARPLYADGGFSDPHAATPVLDIIETPTAVEPPTFHQQYWLHEVDQKLYDANRSVLVELADRESVSNAESRWALLSEGAWLLFDVVTLELRGPVATVAWLVQGILALKSDIQALESGTEFERSAAGIDLLLNAGLALLHGHLPDHAIPDYGDMARHAAYLGPLQDEPVLLPAVLNVSEGQRHQSGLLAEQPGLQVDLSHRDSTAFEPLSTAQSSSIQAYRADISLDGLTPIDEGVGKGLYKVGDLYYVKWHLLVYQVSLEDGVVRIGDTSTVLTSRDGSWRVDRRLRLLGGMPKSRIEKMREENAAKKANFVREDARLSEIHQALHATFANHRDVLKSKDDEIKTLEGGSELDAIQQDHLATLKALRNRMRETVLKDLRAVIDHEIHHDAMLIRLAAMTIPDQIFEGDVKLVRSTLRQQLLDNCESYYNEMAISVNQAGVRRLRDAMAIHPEGDAEKAEYKDFLEVVEKVAGWEIDLIGFAREFDRLLMDTLADDRLTFTNEKNERVSKEQTLRNIIEARSLNAVDLSFAALEDLAELSINRLTTEADEELLQQYSSYLYGDSIRSAGASHADLAGGQFAPKERAEVLSSVLEGYEEAASMADYLSSVGGSAINKPWLIKYKNVLSNLQDVARAELAAELKELELALPPPNRTPVYKRRGGVRRVVRTQRGRSVVAEETQVDGAAVVQQRDARTELLKSFMQQGGQWVEDAATSSVPLPTSSRLLSATRKNARRLLDELPSVYTLAKRYGSNEPLGLKTVIEQHSDKLREVLEALPRAPEEEELRSDVENGLSQLESNQRELLKSLYLTSTHPTAAGLKFLHKEQALVITRVGKRKKLSARDFLDVYRIDRAAEPDQAKPVPLWEAHFHYPAMKTPARDFSQGHLKTWLQRGLGWADQIRAAADGDVLEIYRGKLSLADLEGIISFDE</sequence>
<dbReference type="RefSeq" id="WP_339599751.1">
    <property type="nucleotide sequence ID" value="NZ_JBBHLC010000042.1"/>
</dbReference>
<comment type="caution">
    <text evidence="2">The sequence shown here is derived from an EMBL/GenBank/DDBJ whole genome shotgun (WGS) entry which is preliminary data.</text>
</comment>
<name>A0ABU8QV25_9PSED</name>
<dbReference type="InterPro" id="IPR046673">
    <property type="entry name" value="ToxA_N"/>
</dbReference>
<protein>
    <submittedName>
        <fullName evidence="2">DUF6543 domain-containing protein</fullName>
    </submittedName>
</protein>
<evidence type="ECO:0000313" key="3">
    <source>
        <dbReference type="Proteomes" id="UP001380290"/>
    </source>
</evidence>
<gene>
    <name evidence="2" type="ORF">V7S98_14985</name>
</gene>
<dbReference type="Pfam" id="PF20178">
    <property type="entry name" value="ToxA_N"/>
    <property type="match status" value="1"/>
</dbReference>
<evidence type="ECO:0000313" key="2">
    <source>
        <dbReference type="EMBL" id="MEJ5864530.1"/>
    </source>
</evidence>
<reference evidence="2 3" key="1">
    <citation type="submission" date="2024-02" db="EMBL/GenBank/DDBJ databases">
        <title>Identification of pathogenicity and growth-promoting function of Pseudomonas putida variant.</title>
        <authorList>
            <person name="Sun J."/>
        </authorList>
    </citation>
    <scope>NUCLEOTIDE SEQUENCE [LARGE SCALE GENOMIC DNA]</scope>
    <source>
        <strain evidence="2 3">A03</strain>
    </source>
</reference>
<evidence type="ECO:0000259" key="1">
    <source>
        <dbReference type="Pfam" id="PF20178"/>
    </source>
</evidence>
<organism evidence="2 3">
    <name type="scientific">Pseudomonas farsensis</name>
    <dbReference type="NCBI Taxonomy" id="2745492"/>
    <lineage>
        <taxon>Bacteria</taxon>
        <taxon>Pseudomonadati</taxon>
        <taxon>Pseudomonadota</taxon>
        <taxon>Gammaproteobacteria</taxon>
        <taxon>Pseudomonadales</taxon>
        <taxon>Pseudomonadaceae</taxon>
        <taxon>Pseudomonas</taxon>
    </lineage>
</organism>
<dbReference type="EMBL" id="JBBHLC010000042">
    <property type="protein sequence ID" value="MEJ5864530.1"/>
    <property type="molecule type" value="Genomic_DNA"/>
</dbReference>
<dbReference type="Proteomes" id="UP001380290">
    <property type="component" value="Unassembled WGS sequence"/>
</dbReference>
<feature type="domain" description="Dermonecrotic toxin N-terminal" evidence="1">
    <location>
        <begin position="375"/>
        <end position="612"/>
    </location>
</feature>
<proteinExistence type="predicted"/>
<accession>A0ABU8QV25</accession>